<gene>
    <name evidence="4" type="ORF">Ctob_011379</name>
</gene>
<feature type="compositionally biased region" description="Low complexity" evidence="2">
    <location>
        <begin position="145"/>
        <end position="154"/>
    </location>
</feature>
<sequence>MARMGMGRSSLGDQLAHLARSEDYTGRLFVRCSFEVRCENTLFGDTVVIAGSTEQFGSWRPERGLRLTTDEHSFPIWRCEPLLRAVNADEEIEYKFVIVRGDGSHAWEPLGANRRLILPTDVDSLNLVADWGVATTWSMGPPPSSSSNSMGSSSATPRGSSGTHHDVLASPTGVRPPAPTPMPLSSGSEGEVDPSLNERLLVVTQHLPLKISRGVTGGWQVEWDESSVLTTSVQGGRHVLGGLNLETIWIGVPRCDVSREEEAELATFLERFNCKPVWLRGVDLSDFASNVLWPILHNQLPDRHAGGRGGDGSVVPAMWKAYEHGNEAYAATVRATWRCGDLVWVQSYHLLLLPGKLREVPKPSSADAPPPKPPPSCIISLFLHTPFPSPEIWRVLPYRIALLEGMLAANVVGFHLFEYARHFMTSCRRLLGLGANVGVSPAGGVLSIKKGGGLVTLSVSHVGIDRDVMLHRLQQPELAGAVARLRERCNIAGRKVIGGVEMLNPLQGAALKLDAYEALLSNYPMWRERVCLVQVCFADAARPDQSRKYSASMREAATRIRTRFGEGTLYYFEVGAEITSWTVNDRLALFRVCDVYLNCAMRDGLNLLPFEYVLCKSSQQPVAEGLVVLSEFVGCAQVLNGAMRINPFNLEHIVEQLDLALAMSPEERTARLAKDYDFVRSHSTSTWLKLAVQDMRRVRSAMLSSTPASPPTTAIAGWPGGTCKGAPVPRLQDAAVVRAYRNSTRRVIFLGLDGTLIQQEQVITHLKNFHDFQGHSLQPPAAALQCLAQLAADPANVVYVISGRTPADMQAILGQVPRLGLAAELGYVQLVSKEPLASVKNVFSGLIPSRTGSAASSLSRSSHDDYAPIAALVHGPGVTVDAELEGSDPSPSRYAASDWTTLLHSLPVPAADWRERAEQLMCEYTSRTNGSYVRAQLSAVQWCYHDADPDFGQLQARSLTLQLRQRLTDAGVSVAHHPAKGLVEVRLSGVNKGAAADVLLMAADRQAPVDFLLCIGDDDDDEYMLSATTARACSPGLRERLQGKLFTVTVGGTSRPTSHAQYVASSSSQVISLLEALRNVSTSPAMPSPASAPRPFVRQTGTGMSAGMSAGHSPTPASPYMGGGHVAGGPLAGGLAGVSPHVAGMLPDAPLDLPSSMAAGGFGRSGRSASVL</sequence>
<organism evidence="4 5">
    <name type="scientific">Chrysochromulina tobinii</name>
    <dbReference type="NCBI Taxonomy" id="1460289"/>
    <lineage>
        <taxon>Eukaryota</taxon>
        <taxon>Haptista</taxon>
        <taxon>Haptophyta</taxon>
        <taxon>Prymnesiophyceae</taxon>
        <taxon>Prymnesiales</taxon>
        <taxon>Chrysochromulinaceae</taxon>
        <taxon>Chrysochromulina</taxon>
    </lineage>
</organism>
<dbReference type="PROSITE" id="PS51166">
    <property type="entry name" value="CBM20"/>
    <property type="match status" value="1"/>
</dbReference>
<protein>
    <submittedName>
        <fullName evidence="4">Trehalose-6-phosohate synthase</fullName>
    </submittedName>
</protein>
<dbReference type="EMBL" id="JWZX01002522">
    <property type="protein sequence ID" value="KOO28725.1"/>
    <property type="molecule type" value="Genomic_DNA"/>
</dbReference>
<feature type="domain" description="CBM20" evidence="3">
    <location>
        <begin position="24"/>
        <end position="133"/>
    </location>
</feature>
<dbReference type="InterPro" id="IPR013784">
    <property type="entry name" value="Carb-bd-like_fold"/>
</dbReference>
<dbReference type="SUPFAM" id="SSF53756">
    <property type="entry name" value="UDP-Glycosyltransferase/glycogen phosphorylase"/>
    <property type="match status" value="1"/>
</dbReference>
<dbReference type="GO" id="GO:0005992">
    <property type="term" value="P:trehalose biosynthetic process"/>
    <property type="evidence" value="ECO:0007669"/>
    <property type="project" value="InterPro"/>
</dbReference>
<dbReference type="PANTHER" id="PTHR10788">
    <property type="entry name" value="TREHALOSE-6-PHOSPHATE SYNTHASE"/>
    <property type="match status" value="1"/>
</dbReference>
<dbReference type="GO" id="GO:0005829">
    <property type="term" value="C:cytosol"/>
    <property type="evidence" value="ECO:0007669"/>
    <property type="project" value="TreeGrafter"/>
</dbReference>
<dbReference type="CDD" id="cd03788">
    <property type="entry name" value="GT20_TPS"/>
    <property type="match status" value="1"/>
</dbReference>
<keyword evidence="5" id="KW-1185">Reference proteome</keyword>
<dbReference type="InterPro" id="IPR001830">
    <property type="entry name" value="Glyco_trans_20"/>
</dbReference>
<dbReference type="SUPFAM" id="SSF49452">
    <property type="entry name" value="Starch-binding domain-like"/>
    <property type="match status" value="1"/>
</dbReference>
<dbReference type="Pfam" id="PF02358">
    <property type="entry name" value="Trehalose_PPase"/>
    <property type="match status" value="1"/>
</dbReference>
<dbReference type="OrthoDB" id="755951at2759"/>
<feature type="region of interest" description="Disordered" evidence="2">
    <location>
        <begin position="139"/>
        <end position="193"/>
    </location>
</feature>
<dbReference type="InterPro" id="IPR002044">
    <property type="entry name" value="CBM20"/>
</dbReference>
<dbReference type="CDD" id="cd05467">
    <property type="entry name" value="CBM20"/>
    <property type="match status" value="1"/>
</dbReference>
<dbReference type="SMART" id="SM01065">
    <property type="entry name" value="CBM_2"/>
    <property type="match status" value="1"/>
</dbReference>
<dbReference type="InterPro" id="IPR036412">
    <property type="entry name" value="HAD-like_sf"/>
</dbReference>
<evidence type="ECO:0000259" key="3">
    <source>
        <dbReference type="PROSITE" id="PS51166"/>
    </source>
</evidence>
<evidence type="ECO:0000256" key="1">
    <source>
        <dbReference type="ARBA" id="ARBA00005409"/>
    </source>
</evidence>
<reference evidence="5" key="1">
    <citation type="journal article" date="2015" name="PLoS Genet.">
        <title>Genome Sequence and Transcriptome Analyses of Chrysochromulina tobin: Metabolic Tools for Enhanced Algal Fitness in the Prominent Order Prymnesiales (Haptophyceae).</title>
        <authorList>
            <person name="Hovde B.T."/>
            <person name="Deodato C.R."/>
            <person name="Hunsperger H.M."/>
            <person name="Ryken S.A."/>
            <person name="Yost W."/>
            <person name="Jha R.K."/>
            <person name="Patterson J."/>
            <person name="Monnat R.J. Jr."/>
            <person name="Barlow S.B."/>
            <person name="Starkenburg S.R."/>
            <person name="Cattolico R.A."/>
        </authorList>
    </citation>
    <scope>NUCLEOTIDE SEQUENCE</scope>
    <source>
        <strain evidence="5">CCMP291</strain>
    </source>
</reference>
<comment type="caution">
    <text evidence="4">The sequence shown here is derived from an EMBL/GenBank/DDBJ whole genome shotgun (WGS) entry which is preliminary data.</text>
</comment>
<dbReference type="SUPFAM" id="SSF56784">
    <property type="entry name" value="HAD-like"/>
    <property type="match status" value="1"/>
</dbReference>
<dbReference type="Gene3D" id="3.40.50.1000">
    <property type="entry name" value="HAD superfamily/HAD-like"/>
    <property type="match status" value="2"/>
</dbReference>
<dbReference type="Gene3D" id="3.40.50.2000">
    <property type="entry name" value="Glycogen Phosphorylase B"/>
    <property type="match status" value="2"/>
</dbReference>
<dbReference type="InterPro" id="IPR023214">
    <property type="entry name" value="HAD_sf"/>
</dbReference>
<dbReference type="Gene3D" id="2.60.40.10">
    <property type="entry name" value="Immunoglobulins"/>
    <property type="match status" value="1"/>
</dbReference>
<evidence type="ECO:0000256" key="2">
    <source>
        <dbReference type="SAM" id="MobiDB-lite"/>
    </source>
</evidence>
<dbReference type="InterPro" id="IPR013783">
    <property type="entry name" value="Ig-like_fold"/>
</dbReference>
<name>A0A0M0JQG6_9EUKA</name>
<evidence type="ECO:0000313" key="4">
    <source>
        <dbReference type="EMBL" id="KOO28725.1"/>
    </source>
</evidence>
<dbReference type="PANTHER" id="PTHR10788:SF94">
    <property type="entry name" value="ALPHA,ALPHA-TREHALOSE-PHOSPHATE SYNTHASE [UDP-FORMING] 5"/>
    <property type="match status" value="1"/>
</dbReference>
<dbReference type="Pfam" id="PF00686">
    <property type="entry name" value="CBM_20"/>
    <property type="match status" value="1"/>
</dbReference>
<proteinExistence type="inferred from homology"/>
<comment type="similarity">
    <text evidence="1">In the N-terminal section; belongs to the glycosyltransferase 20 family.</text>
</comment>
<accession>A0A0M0JQG6</accession>
<evidence type="ECO:0000313" key="5">
    <source>
        <dbReference type="Proteomes" id="UP000037460"/>
    </source>
</evidence>
<dbReference type="Proteomes" id="UP000037460">
    <property type="component" value="Unassembled WGS sequence"/>
</dbReference>
<dbReference type="Pfam" id="PF00982">
    <property type="entry name" value="Glyco_transf_20"/>
    <property type="match status" value="1"/>
</dbReference>
<dbReference type="InterPro" id="IPR003337">
    <property type="entry name" value="Trehalose_PPase"/>
</dbReference>
<dbReference type="AlphaFoldDB" id="A0A0M0JQG6"/>
<dbReference type="GO" id="GO:2001070">
    <property type="term" value="F:starch binding"/>
    <property type="evidence" value="ECO:0007669"/>
    <property type="project" value="InterPro"/>
</dbReference>
<dbReference type="GO" id="GO:0004805">
    <property type="term" value="F:trehalose-phosphatase activity"/>
    <property type="evidence" value="ECO:0007669"/>
    <property type="project" value="TreeGrafter"/>
</dbReference>